<gene>
    <name evidence="4" type="ORF">RND81_13G039200</name>
</gene>
<feature type="compositionally biased region" description="Basic and acidic residues" evidence="2">
    <location>
        <begin position="173"/>
        <end position="185"/>
    </location>
</feature>
<feature type="coiled-coil region" evidence="1">
    <location>
        <begin position="465"/>
        <end position="499"/>
    </location>
</feature>
<feature type="coiled-coil region" evidence="1">
    <location>
        <begin position="277"/>
        <end position="417"/>
    </location>
</feature>
<sequence>MFKWRSHERSKITAIFKLQFHVTQVAEIGGSGLVISVVPAENGKPTAKLEKCVIEENNCFWENAVFETVKFILDPKSGKILDKIYYFFISTGSGKGSVVGEFCVNIAEYVGATKACSLSFPFKNSTSDTQFHVLIQRIQENGNLREPQENEVLISKQDDRTLRRHFSNGDVEDGAKASVEDEPLRKATSLQPTLHGTRRGSSGSDVTLSSTDSSSGLNTPREVSVQSNNSNKDQDQQRTQWELAIVPVNDSSSVYSLNSPRDVFLSETSQIGLDDSVDKLKADLVALSRRAEVSELELQTLRKQIVKESKKGQDMLKEITMLKEEKNALNDECEKLKAYRKRSDDFKVKSKYQFEGDPWTFLEEIKEELNYEKEINANLRIQLQKTQDSNAELLFAVQDLEEMLEKNDKEVSHASNKVTSGESAVEIEENMLKSQSDDDEEQKALEDLVRQHSDAQETYLYEQKIMDLCSEIEMYRRDKDELEMQMEQLALDYEILKQENHEYCSRLEQNHLQDQLQCEGSSSYTAMKELEALREKLENELAEKSEELSHCLGDVKDLEARNLSLSEKLQKQAGIFEADMGALTRVKTEHEKRASRAEEALIKCDAIINELEAKIDELETEQEKNRDELTGSVATINELETRNRKLEQELEKQAEGYEASMEVLVHAKMEQEQRAMRAEDALTHCNATINELEGSIKNLENELKLRSEESSGNLATIKELESHIQDLEEELEKQVESFEADLEVVTRAKVDQEQRAIRAEEALRLVRWKNANTATRIQDEFKRLSTQMQSSFDANEKIASKALTEASELRMHNRHLRDLLQKANDDVQSTKHDYETKLHELCCQIEEKSKLVETEKSRTEEVQKNFFAQESDFRAEIERLVSENKSLSSELEQLKTLVREKDELLQRETTEKDGLRETIASAKEVGGKSMEEVIVLRHLKDEKDQIVKNLQSEVNELRARCDNFKNSLYEDESEKERLRKQVFQLQADLSKKDEAISIIEKKLKENKNAKSETPPRPCKEFGSKEVVTLKERVKLLEVITLYRLILPNNGQIKLKENAFETSATAFLAKEKLLQGKIEELETRLGGLDPSPGIRHDTEVKEEKVSVGTQVFCDEPEEPSSAAKNSDLEFNSNGQIPSETQPTQSDTNSGEQNKFDILLKEMVALKERNNSMEDELKEMQERYSEISLKFAEVEGERQQLVMKLRNLKNKKGRD</sequence>
<evidence type="ECO:0000256" key="2">
    <source>
        <dbReference type="SAM" id="MobiDB-lite"/>
    </source>
</evidence>
<feature type="compositionally biased region" description="Low complexity" evidence="2">
    <location>
        <begin position="201"/>
        <end position="231"/>
    </location>
</feature>
<keyword evidence="1" id="KW-0175">Coiled coil</keyword>
<feature type="coiled-coil region" evidence="1">
    <location>
        <begin position="594"/>
        <end position="656"/>
    </location>
</feature>
<evidence type="ECO:0000313" key="4">
    <source>
        <dbReference type="EMBL" id="KAK9668172.1"/>
    </source>
</evidence>
<dbReference type="PROSITE" id="PS51840">
    <property type="entry name" value="C2_NT"/>
    <property type="match status" value="1"/>
</dbReference>
<feature type="compositionally biased region" description="Polar residues" evidence="2">
    <location>
        <begin position="1121"/>
        <end position="1150"/>
    </location>
</feature>
<feature type="coiled-coil region" evidence="1">
    <location>
        <begin position="1154"/>
        <end position="1209"/>
    </location>
</feature>
<name>A0AAW1H084_SAPOF</name>
<feature type="coiled-coil region" evidence="1">
    <location>
        <begin position="682"/>
        <end position="748"/>
    </location>
</feature>
<dbReference type="InterPro" id="IPR019448">
    <property type="entry name" value="NT-C2"/>
</dbReference>
<feature type="region of interest" description="Disordered" evidence="2">
    <location>
        <begin position="163"/>
        <end position="237"/>
    </location>
</feature>
<dbReference type="Pfam" id="PF10358">
    <property type="entry name" value="NT-C2"/>
    <property type="match status" value="1"/>
</dbReference>
<accession>A0AAW1H084</accession>
<dbReference type="Proteomes" id="UP001443914">
    <property type="component" value="Unassembled WGS sequence"/>
</dbReference>
<evidence type="ECO:0000313" key="5">
    <source>
        <dbReference type="Proteomes" id="UP001443914"/>
    </source>
</evidence>
<dbReference type="EMBL" id="JBDFQZ010000013">
    <property type="protein sequence ID" value="KAK9668172.1"/>
    <property type="molecule type" value="Genomic_DNA"/>
</dbReference>
<dbReference type="Gene3D" id="1.10.287.1490">
    <property type="match status" value="1"/>
</dbReference>
<protein>
    <recommendedName>
        <fullName evidence="3">C2 NT-type domain-containing protein</fullName>
    </recommendedName>
</protein>
<feature type="coiled-coil region" evidence="1">
    <location>
        <begin position="527"/>
        <end position="554"/>
    </location>
</feature>
<organism evidence="4 5">
    <name type="scientific">Saponaria officinalis</name>
    <name type="common">Common soapwort</name>
    <name type="synonym">Lychnis saponaria</name>
    <dbReference type="NCBI Taxonomy" id="3572"/>
    <lineage>
        <taxon>Eukaryota</taxon>
        <taxon>Viridiplantae</taxon>
        <taxon>Streptophyta</taxon>
        <taxon>Embryophyta</taxon>
        <taxon>Tracheophyta</taxon>
        <taxon>Spermatophyta</taxon>
        <taxon>Magnoliopsida</taxon>
        <taxon>eudicotyledons</taxon>
        <taxon>Gunneridae</taxon>
        <taxon>Pentapetalae</taxon>
        <taxon>Caryophyllales</taxon>
        <taxon>Caryophyllaceae</taxon>
        <taxon>Caryophylleae</taxon>
        <taxon>Saponaria</taxon>
    </lineage>
</organism>
<feature type="coiled-coil region" evidence="1">
    <location>
        <begin position="877"/>
        <end position="1012"/>
    </location>
</feature>
<evidence type="ECO:0000259" key="3">
    <source>
        <dbReference type="PROSITE" id="PS51840"/>
    </source>
</evidence>
<reference evidence="4" key="1">
    <citation type="submission" date="2024-03" db="EMBL/GenBank/DDBJ databases">
        <title>WGS assembly of Saponaria officinalis var. Norfolk2.</title>
        <authorList>
            <person name="Jenkins J."/>
            <person name="Shu S."/>
            <person name="Grimwood J."/>
            <person name="Barry K."/>
            <person name="Goodstein D."/>
            <person name="Schmutz J."/>
            <person name="Leebens-Mack J."/>
            <person name="Osbourn A."/>
        </authorList>
    </citation>
    <scope>NUCLEOTIDE SEQUENCE [LARGE SCALE GENOMIC DNA]</scope>
    <source>
        <strain evidence="4">JIC</strain>
    </source>
</reference>
<proteinExistence type="predicted"/>
<keyword evidence="5" id="KW-1185">Reference proteome</keyword>
<comment type="caution">
    <text evidence="4">The sequence shown here is derived from an EMBL/GenBank/DDBJ whole genome shotgun (WGS) entry which is preliminary data.</text>
</comment>
<dbReference type="AlphaFoldDB" id="A0AAW1H084"/>
<dbReference type="PANTHER" id="PTHR34452">
    <property type="entry name" value="MYOSIN HEAVY CHAIN-RELATED PROTEIN"/>
    <property type="match status" value="1"/>
</dbReference>
<evidence type="ECO:0000256" key="1">
    <source>
        <dbReference type="SAM" id="Coils"/>
    </source>
</evidence>
<feature type="region of interest" description="Disordered" evidence="2">
    <location>
        <begin position="1114"/>
        <end position="1150"/>
    </location>
</feature>
<feature type="domain" description="C2 NT-type" evidence="3">
    <location>
        <begin position="1"/>
        <end position="139"/>
    </location>
</feature>
<dbReference type="PANTHER" id="PTHR34452:SF7">
    <property type="entry name" value="MYOSIN HEAVY CHAIN-RELATED PROTEIN"/>
    <property type="match status" value="1"/>
</dbReference>